<dbReference type="PANTHER" id="PTHR13034">
    <property type="entry name" value="DYNACTIN P62 SUBUNIT"/>
    <property type="match status" value="1"/>
</dbReference>
<keyword evidence="6" id="KW-1017">Isopeptide bond</keyword>
<dbReference type="GO" id="GO:0005813">
    <property type="term" value="C:centrosome"/>
    <property type="evidence" value="ECO:0007669"/>
    <property type="project" value="UniProtKB-SubCell"/>
</dbReference>
<evidence type="ECO:0000256" key="8">
    <source>
        <dbReference type="ARBA" id="ARBA00022843"/>
    </source>
</evidence>
<evidence type="ECO:0000256" key="6">
    <source>
        <dbReference type="ARBA" id="ARBA00022499"/>
    </source>
</evidence>
<evidence type="ECO:0000256" key="10">
    <source>
        <dbReference type="ARBA" id="ARBA00023054"/>
    </source>
</evidence>
<protein>
    <recommendedName>
        <fullName evidence="13">Dynactin subunit 4</fullName>
    </recommendedName>
</protein>
<keyword evidence="7" id="KW-0597">Phosphoprotein</keyword>
<organism evidence="15 16">
    <name type="scientific">Rhynchophorus ferrugineus</name>
    <name type="common">Red palm weevil</name>
    <name type="synonym">Curculio ferrugineus</name>
    <dbReference type="NCBI Taxonomy" id="354439"/>
    <lineage>
        <taxon>Eukaryota</taxon>
        <taxon>Metazoa</taxon>
        <taxon>Ecdysozoa</taxon>
        <taxon>Arthropoda</taxon>
        <taxon>Hexapoda</taxon>
        <taxon>Insecta</taxon>
        <taxon>Pterygota</taxon>
        <taxon>Neoptera</taxon>
        <taxon>Endopterygota</taxon>
        <taxon>Coleoptera</taxon>
        <taxon>Polyphaga</taxon>
        <taxon>Cucujiformia</taxon>
        <taxon>Curculionidae</taxon>
        <taxon>Dryophthorinae</taxon>
        <taxon>Rhynchophorus</taxon>
    </lineage>
</organism>
<evidence type="ECO:0000256" key="4">
    <source>
        <dbReference type="ARBA" id="ARBA00004657"/>
    </source>
</evidence>
<evidence type="ECO:0000256" key="9">
    <source>
        <dbReference type="ARBA" id="ARBA00022990"/>
    </source>
</evidence>
<evidence type="ECO:0000313" key="15">
    <source>
        <dbReference type="EMBL" id="KAF7278269.1"/>
    </source>
</evidence>
<evidence type="ECO:0000256" key="11">
    <source>
        <dbReference type="ARBA" id="ARBA00023212"/>
    </source>
</evidence>
<dbReference type="OrthoDB" id="283815at2759"/>
<keyword evidence="5" id="KW-0963">Cytoplasm</keyword>
<gene>
    <name evidence="15" type="ORF">GWI33_008625</name>
</gene>
<proteinExistence type="inferred from homology"/>
<evidence type="ECO:0000256" key="3">
    <source>
        <dbReference type="ARBA" id="ARBA00004544"/>
    </source>
</evidence>
<dbReference type="GO" id="GO:0030016">
    <property type="term" value="C:myofibril"/>
    <property type="evidence" value="ECO:0007669"/>
    <property type="project" value="UniProtKB-SubCell"/>
</dbReference>
<dbReference type="Proteomes" id="UP000625711">
    <property type="component" value="Unassembled WGS sequence"/>
</dbReference>
<comment type="similarity">
    <text evidence="12">Belongs to the dynactin subunit 4 family.</text>
</comment>
<evidence type="ECO:0000256" key="14">
    <source>
        <dbReference type="ARBA" id="ARBA00093507"/>
    </source>
</evidence>
<dbReference type="EMBL" id="JAACXV010000404">
    <property type="protein sequence ID" value="KAF7278269.1"/>
    <property type="molecule type" value="Genomic_DNA"/>
</dbReference>
<evidence type="ECO:0000256" key="5">
    <source>
        <dbReference type="ARBA" id="ARBA00022490"/>
    </source>
</evidence>
<dbReference type="GO" id="GO:0005938">
    <property type="term" value="C:cell cortex"/>
    <property type="evidence" value="ECO:0007669"/>
    <property type="project" value="UniProtKB-SubCell"/>
</dbReference>
<dbReference type="GO" id="GO:0005869">
    <property type="term" value="C:dynactin complex"/>
    <property type="evidence" value="ECO:0007669"/>
    <property type="project" value="InterPro"/>
</dbReference>
<evidence type="ECO:0000256" key="7">
    <source>
        <dbReference type="ARBA" id="ARBA00022553"/>
    </source>
</evidence>
<dbReference type="InterPro" id="IPR008603">
    <property type="entry name" value="DCTN4"/>
</dbReference>
<sequence>MSYITGPEIVKYACTCGLLKPLPELYFCRHCSQIRCSFCLCHAVDSFFCGKCSENIPSAEARHKKNRCANCVICPSCQQELSTRVASKGPINPDDAKSAVKKSYYLSCHFCHWTSRDVGIPDQPSATGCWPERENVHINRLQEVLDVYQDIMLSQQQQKENSKKKRGKFVSYTDRTGVTASALRRRIGIPDIPHAKIKKPKPLDPAIAKSEVEELPEDIFTEPLKLMEITTIDQRLMQPESQPLTVDKLFPIHKQLTIKRSLRCRTCEHNVCKPEYNPTSVKFKIQLFAYYYIPEIRFVTVEPLRAGQTSELIIKFTNPTQHQTTITIFDLDLEEQEKYVEEQKLFDIIDNFEQAMSLEEKQQLSLPSLVMSSGSQPSSMYSLQSRQPSVIVKPRKINQAVNCNVAIPESTFILPPRDDAAEYDDSSDVHNIEDDPKLVKWRKSNKAFIKLAVTPAADLKIDDEVVCGFTMQHIYTNVIPAIVENMPHKYDHKVRVFFRLGKIVGSE</sequence>
<evidence type="ECO:0000256" key="1">
    <source>
        <dbReference type="ARBA" id="ARBA00004300"/>
    </source>
</evidence>
<keyword evidence="10" id="KW-0175">Coiled coil</keyword>
<comment type="caution">
    <text evidence="15">The sequence shown here is derived from an EMBL/GenBank/DDBJ whole genome shotgun (WGS) entry which is preliminary data.</text>
</comment>
<reference evidence="15" key="1">
    <citation type="submission" date="2020-08" db="EMBL/GenBank/DDBJ databases">
        <title>Genome sequencing and assembly of the red palm weevil Rhynchophorus ferrugineus.</title>
        <authorList>
            <person name="Dias G.B."/>
            <person name="Bergman C.M."/>
            <person name="Manee M."/>
        </authorList>
    </citation>
    <scope>NUCLEOTIDE SEQUENCE</scope>
    <source>
        <strain evidence="15">AA-2017</strain>
        <tissue evidence="15">Whole larva</tissue>
    </source>
</reference>
<comment type="subunit">
    <text evidence="14">Subunit of dynactin, a multiprotein complex part of a tripartite complex with dynein and a adapter, such as BICDL1, BICD2 or HOOK3. The dynactin complex is built around ACTR1A/ACTB filament and consists of an actin-related filament composed of a shoulder domain, a pointed end and a barbed end. Its length is defined by its flexible shoulder domain. The soulder is composed of 2 DCTN1 subunits, 4 DCTN2 and 2 DCTN3. The 4 DCNT2 (via N-terminus) bind the ACTR1A filament and act as molecular rulers to determine the length. The pointed end is important for binding dynein-dynactin cargo adapters. Consists of 4 subunits: ACTR10, DCNT4, DCTN5 and DCTN6. The barbed end is composed of a CAPZA1:CAPZB heterodimers, which binds ACTR1A/ACTB filament and dynactin and stabilizes dynactin. Interacts with ATP7B, but not ATP7A, in a copper-dependent manner. Interacts with ANK2; this interaction is required for localization at costameres. Interacts with N4BP2L1.</text>
</comment>
<dbReference type="GO" id="GO:0001725">
    <property type="term" value="C:stress fiber"/>
    <property type="evidence" value="ECO:0007669"/>
    <property type="project" value="UniProtKB-SubCell"/>
</dbReference>
<keyword evidence="8" id="KW-0832">Ubl conjugation</keyword>
<keyword evidence="16" id="KW-1185">Reference proteome</keyword>
<dbReference type="PANTHER" id="PTHR13034:SF2">
    <property type="entry name" value="DYNACTIN SUBUNIT 4"/>
    <property type="match status" value="1"/>
</dbReference>
<evidence type="ECO:0000256" key="13">
    <source>
        <dbReference type="ARBA" id="ARBA00034864"/>
    </source>
</evidence>
<evidence type="ECO:0000256" key="12">
    <source>
        <dbReference type="ARBA" id="ARBA00034776"/>
    </source>
</evidence>
<evidence type="ECO:0000256" key="2">
    <source>
        <dbReference type="ARBA" id="ARBA00004529"/>
    </source>
</evidence>
<comment type="subcellular location">
    <subcellularLocation>
        <location evidence="3">Cytoplasm</location>
        <location evidence="3">Cell cortex</location>
    </subcellularLocation>
    <subcellularLocation>
        <location evidence="1">Cytoplasm</location>
        <location evidence="1">Cytoskeleton</location>
        <location evidence="1">Microtubule organizing center</location>
        <location evidence="1">Centrosome</location>
    </subcellularLocation>
    <subcellularLocation>
        <location evidence="2">Cytoplasm</location>
        <location evidence="2">Cytoskeleton</location>
        <location evidence="2">Stress fiber</location>
    </subcellularLocation>
    <subcellularLocation>
        <location evidence="4">Cytoplasm</location>
        <location evidence="4">Myofibril</location>
    </subcellularLocation>
</comment>
<keyword evidence="11" id="KW-0206">Cytoskeleton</keyword>
<dbReference type="AlphaFoldDB" id="A0A834IEI4"/>
<keyword evidence="9" id="KW-0007">Acetylation</keyword>
<dbReference type="Pfam" id="PF05502">
    <property type="entry name" value="Dynactin_p62"/>
    <property type="match status" value="2"/>
</dbReference>
<accession>A0A834IEI4</accession>
<evidence type="ECO:0000313" key="16">
    <source>
        <dbReference type="Proteomes" id="UP000625711"/>
    </source>
</evidence>
<name>A0A834IEI4_RHYFE</name>